<protein>
    <submittedName>
        <fullName evidence="2">Uncharacterized protein</fullName>
    </submittedName>
</protein>
<dbReference type="OrthoDB" id="1001408at2759"/>
<feature type="region of interest" description="Disordered" evidence="1">
    <location>
        <begin position="1"/>
        <end position="24"/>
    </location>
</feature>
<accession>A0A2P5WG87</accession>
<proteinExistence type="predicted"/>
<evidence type="ECO:0000313" key="3">
    <source>
        <dbReference type="Proteomes" id="UP000239757"/>
    </source>
</evidence>
<reference evidence="2 3" key="1">
    <citation type="submission" date="2015-01" db="EMBL/GenBank/DDBJ databases">
        <title>Genome of allotetraploid Gossypium barbadense reveals genomic plasticity and fiber elongation in cotton evolution.</title>
        <authorList>
            <person name="Chen X."/>
            <person name="Liu X."/>
            <person name="Zhao B."/>
            <person name="Zheng H."/>
            <person name="Hu Y."/>
            <person name="Lu G."/>
            <person name="Yang C."/>
            <person name="Chen J."/>
            <person name="Shan C."/>
            <person name="Zhang L."/>
            <person name="Zhou Y."/>
            <person name="Wang L."/>
            <person name="Guo W."/>
            <person name="Bai Y."/>
            <person name="Ruan J."/>
            <person name="Shangguan X."/>
            <person name="Mao Y."/>
            <person name="Jiang J."/>
            <person name="Zhu Y."/>
            <person name="Lei J."/>
            <person name="Kang H."/>
            <person name="Chen S."/>
            <person name="He X."/>
            <person name="Wang R."/>
            <person name="Wang Y."/>
            <person name="Chen J."/>
            <person name="Wang L."/>
            <person name="Yu S."/>
            <person name="Wang B."/>
            <person name="Wei J."/>
            <person name="Song S."/>
            <person name="Lu X."/>
            <person name="Gao Z."/>
            <person name="Gu W."/>
            <person name="Deng X."/>
            <person name="Ma D."/>
            <person name="Wang S."/>
            <person name="Liang W."/>
            <person name="Fang L."/>
            <person name="Cai C."/>
            <person name="Zhu X."/>
            <person name="Zhou B."/>
            <person name="Zhang Y."/>
            <person name="Chen Z."/>
            <person name="Xu S."/>
            <person name="Zhu R."/>
            <person name="Wang S."/>
            <person name="Zhang T."/>
            <person name="Zhao G."/>
        </authorList>
    </citation>
    <scope>NUCLEOTIDE SEQUENCE [LARGE SCALE GENOMIC DNA]</scope>
    <source>
        <strain evidence="3">cv. Xinhai21</strain>
        <tissue evidence="2">Leaf</tissue>
    </source>
</reference>
<evidence type="ECO:0000313" key="2">
    <source>
        <dbReference type="EMBL" id="PPR90104.1"/>
    </source>
</evidence>
<dbReference type="AlphaFoldDB" id="A0A2P5WG87"/>
<organism evidence="2 3">
    <name type="scientific">Gossypium barbadense</name>
    <name type="common">Sea Island cotton</name>
    <name type="synonym">Hibiscus barbadensis</name>
    <dbReference type="NCBI Taxonomy" id="3634"/>
    <lineage>
        <taxon>Eukaryota</taxon>
        <taxon>Viridiplantae</taxon>
        <taxon>Streptophyta</taxon>
        <taxon>Embryophyta</taxon>
        <taxon>Tracheophyta</taxon>
        <taxon>Spermatophyta</taxon>
        <taxon>Magnoliopsida</taxon>
        <taxon>eudicotyledons</taxon>
        <taxon>Gunneridae</taxon>
        <taxon>Pentapetalae</taxon>
        <taxon>rosids</taxon>
        <taxon>malvids</taxon>
        <taxon>Malvales</taxon>
        <taxon>Malvaceae</taxon>
        <taxon>Malvoideae</taxon>
        <taxon>Gossypium</taxon>
    </lineage>
</organism>
<evidence type="ECO:0000256" key="1">
    <source>
        <dbReference type="SAM" id="MobiDB-lite"/>
    </source>
</evidence>
<name>A0A2P5WG87_GOSBA</name>
<feature type="compositionally biased region" description="Polar residues" evidence="1">
    <location>
        <begin position="1"/>
        <end position="21"/>
    </location>
</feature>
<sequence length="207" mass="23576">MAPRNQPRSPRSTQALSNPNENRFHNTRVKRLFLQMSGQSFTQECGFNPTVSACDEIWELEESQVARRDHHSHGCVGQRGVDCTSEGRSEWTRQANSKSLDQKRHAQVHMTLKEKYVLPASDYCPMSPIRHPISLIEPFTRPMKSVIGDNLYNKFLELQCKKNQEKRKGQSIEVTHSGADEAKGYAGIRVVDPLDARYGRPSDSHLE</sequence>
<dbReference type="Proteomes" id="UP000239757">
    <property type="component" value="Unassembled WGS sequence"/>
</dbReference>
<gene>
    <name evidence="2" type="ORF">GOBAR_AA30581</name>
</gene>
<dbReference type="EMBL" id="KZ667725">
    <property type="protein sequence ID" value="PPR90104.1"/>
    <property type="molecule type" value="Genomic_DNA"/>
</dbReference>